<dbReference type="RefSeq" id="WP_132044770.1">
    <property type="nucleotide sequence ID" value="NZ_JARWMY010000003.1"/>
</dbReference>
<comment type="catalytic activity">
    <reaction evidence="1 10">
        <text>a fatty acyl-[ACP] + phosphate = an acyl phosphate + holo-[ACP]</text>
        <dbReference type="Rhea" id="RHEA:42292"/>
        <dbReference type="Rhea" id="RHEA-COMP:9685"/>
        <dbReference type="Rhea" id="RHEA-COMP:14125"/>
        <dbReference type="ChEBI" id="CHEBI:43474"/>
        <dbReference type="ChEBI" id="CHEBI:59918"/>
        <dbReference type="ChEBI" id="CHEBI:64479"/>
        <dbReference type="ChEBI" id="CHEBI:138651"/>
        <dbReference type="EC" id="2.3.1.274"/>
    </reaction>
</comment>
<proteinExistence type="inferred from homology"/>
<dbReference type="SUPFAM" id="SSF53659">
    <property type="entry name" value="Isocitrate/Isopropylmalate dehydrogenase-like"/>
    <property type="match status" value="1"/>
</dbReference>
<dbReference type="InterPro" id="IPR003664">
    <property type="entry name" value="FA_synthesis"/>
</dbReference>
<dbReference type="Pfam" id="PF02504">
    <property type="entry name" value="FA_synthesis"/>
    <property type="match status" value="1"/>
</dbReference>
<comment type="subcellular location">
    <subcellularLocation>
        <location evidence="10">Cytoplasm</location>
    </subcellularLocation>
    <text evidence="10">Associated with the membrane possibly through PlsY.</text>
</comment>
<evidence type="ECO:0000256" key="8">
    <source>
        <dbReference type="ARBA" id="ARBA00024069"/>
    </source>
</evidence>
<dbReference type="NCBIfam" id="TIGR00182">
    <property type="entry name" value="plsX"/>
    <property type="match status" value="1"/>
</dbReference>
<keyword evidence="4 10" id="KW-0808">Transferase</keyword>
<keyword evidence="3 10" id="KW-0444">Lipid biosynthesis</keyword>
<evidence type="ECO:0000313" key="12">
    <source>
        <dbReference type="Proteomes" id="UP000448235"/>
    </source>
</evidence>
<organism evidence="11 12">
    <name type="scientific">Halomonas icarae</name>
    <dbReference type="NCBI Taxonomy" id="2691040"/>
    <lineage>
        <taxon>Bacteria</taxon>
        <taxon>Pseudomonadati</taxon>
        <taxon>Pseudomonadota</taxon>
        <taxon>Gammaproteobacteria</taxon>
        <taxon>Oceanospirillales</taxon>
        <taxon>Halomonadaceae</taxon>
        <taxon>Halomonas</taxon>
    </lineage>
</organism>
<dbReference type="UniPathway" id="UPA00085"/>
<reference evidence="11 12" key="1">
    <citation type="submission" date="2019-12" db="EMBL/GenBank/DDBJ databases">
        <title>Draft genome sequencing of Halomonas icarensis D1-1.</title>
        <authorList>
            <person name="Pandiyan K."/>
            <person name="Kushwaha P."/>
            <person name="Gowdham M."/>
            <person name="Chakdar H."/>
            <person name="Singh A."/>
            <person name="Kumar M."/>
            <person name="Saxena A.K."/>
        </authorList>
    </citation>
    <scope>NUCLEOTIDE SEQUENCE [LARGE SCALE GENOMIC DNA]</scope>
    <source>
        <strain evidence="11 12">D1-1</strain>
    </source>
</reference>
<evidence type="ECO:0000256" key="1">
    <source>
        <dbReference type="ARBA" id="ARBA00001232"/>
    </source>
</evidence>
<keyword evidence="2 10" id="KW-0963">Cytoplasm</keyword>
<dbReference type="GO" id="GO:0005737">
    <property type="term" value="C:cytoplasm"/>
    <property type="evidence" value="ECO:0007669"/>
    <property type="project" value="UniProtKB-SubCell"/>
</dbReference>
<keyword evidence="5 10" id="KW-0443">Lipid metabolism</keyword>
<keyword evidence="7 10" id="KW-1208">Phospholipid metabolism</keyword>
<accession>A0A7X5AKT1</accession>
<name>A0A7X5AKT1_9GAMM</name>
<sequence>MRIAIDAMGGDLGPRATVRGAAGAALQDSRLTLQLFGPRACLEREIASLPRRLAAAGSRMEVVDAPGEIAPGVRPSDALRHGGDSSMALMLDCLASGRACAGVSGGNTGALMALGRRAMGTVGGIPRPAISTAIPTREQGRCYLLDLGANIEASSDRLVDFARMGEVMARHVDGLSRPRIALLNVGAEGIKGTASVRQADARLRELPGLNYCGYVEGDGIFAGSVDVVVCDGFVGNAVLKASEGLARMLVARVQATFEAHWGSRLVGLLARPALRRLRGELDPVRYNGASLLGLAGIVVKSHGGSDADGFRYAVLRAVQEVEHDLPRQLARELGEARMDSISRVGATGGDDRQ</sequence>
<dbReference type="PANTHER" id="PTHR30100:SF1">
    <property type="entry name" value="PHOSPHATE ACYLTRANSFERASE"/>
    <property type="match status" value="1"/>
</dbReference>
<evidence type="ECO:0000256" key="5">
    <source>
        <dbReference type="ARBA" id="ARBA00023098"/>
    </source>
</evidence>
<dbReference type="AlphaFoldDB" id="A0A7X5AKT1"/>
<dbReference type="InterPro" id="IPR012281">
    <property type="entry name" value="Phospholipid_synth_PlsX-like"/>
</dbReference>
<dbReference type="GO" id="GO:0006633">
    <property type="term" value="P:fatty acid biosynthetic process"/>
    <property type="evidence" value="ECO:0007669"/>
    <property type="project" value="UniProtKB-UniRule"/>
</dbReference>
<comment type="pathway">
    <text evidence="10">Lipid metabolism; phospholipid metabolism.</text>
</comment>
<evidence type="ECO:0000256" key="9">
    <source>
        <dbReference type="ARBA" id="ARBA00046608"/>
    </source>
</evidence>
<dbReference type="GO" id="GO:0008654">
    <property type="term" value="P:phospholipid biosynthetic process"/>
    <property type="evidence" value="ECO:0007669"/>
    <property type="project" value="UniProtKB-KW"/>
</dbReference>
<dbReference type="HAMAP" id="MF_00019">
    <property type="entry name" value="PlsX"/>
    <property type="match status" value="1"/>
</dbReference>
<evidence type="ECO:0000313" key="11">
    <source>
        <dbReference type="EMBL" id="NAW11956.1"/>
    </source>
</evidence>
<dbReference type="Proteomes" id="UP000448235">
    <property type="component" value="Unassembled WGS sequence"/>
</dbReference>
<evidence type="ECO:0000256" key="4">
    <source>
        <dbReference type="ARBA" id="ARBA00022679"/>
    </source>
</evidence>
<dbReference type="PIRSF" id="PIRSF002465">
    <property type="entry name" value="Phsphlp_syn_PlsX"/>
    <property type="match status" value="1"/>
</dbReference>
<dbReference type="Gene3D" id="3.40.718.10">
    <property type="entry name" value="Isopropylmalate Dehydrogenase"/>
    <property type="match status" value="1"/>
</dbReference>
<keyword evidence="12" id="KW-1185">Reference proteome</keyword>
<comment type="subunit">
    <text evidence="9 10">Homodimer. Probably interacts with PlsY.</text>
</comment>
<gene>
    <name evidence="10 11" type="primary">plsX</name>
    <name evidence="11" type="ORF">GRB80_03755</name>
</gene>
<dbReference type="PANTHER" id="PTHR30100">
    <property type="entry name" value="FATTY ACID/PHOSPHOLIPID SYNTHESIS PROTEIN PLSX"/>
    <property type="match status" value="1"/>
</dbReference>
<evidence type="ECO:0000256" key="6">
    <source>
        <dbReference type="ARBA" id="ARBA00023209"/>
    </source>
</evidence>
<evidence type="ECO:0000256" key="2">
    <source>
        <dbReference type="ARBA" id="ARBA00022490"/>
    </source>
</evidence>
<protein>
    <recommendedName>
        <fullName evidence="8 10">Phosphate acyltransferase</fullName>
        <ecNumber evidence="8 10">2.3.1.274</ecNumber>
    </recommendedName>
    <alternativeName>
        <fullName evidence="10">Acyl-ACP phosphotransacylase</fullName>
    </alternativeName>
    <alternativeName>
        <fullName evidence="10">Acyl-[acyl-carrier-protein]--phosphate acyltransferase</fullName>
    </alternativeName>
    <alternativeName>
        <fullName evidence="10">Phosphate-acyl-ACP acyltransferase</fullName>
    </alternativeName>
</protein>
<evidence type="ECO:0000256" key="7">
    <source>
        <dbReference type="ARBA" id="ARBA00023264"/>
    </source>
</evidence>
<dbReference type="GO" id="GO:0043811">
    <property type="term" value="F:phosphate:acyl-[acyl carrier protein] acyltransferase activity"/>
    <property type="evidence" value="ECO:0007669"/>
    <property type="project" value="UniProtKB-UniRule"/>
</dbReference>
<dbReference type="EC" id="2.3.1.274" evidence="8 10"/>
<keyword evidence="6 10" id="KW-0594">Phospholipid biosynthesis</keyword>
<comment type="caution">
    <text evidence="11">The sequence shown here is derived from an EMBL/GenBank/DDBJ whole genome shotgun (WGS) entry which is preliminary data.</text>
</comment>
<keyword evidence="11" id="KW-0012">Acyltransferase</keyword>
<dbReference type="EMBL" id="WUTS01000001">
    <property type="protein sequence ID" value="NAW11956.1"/>
    <property type="molecule type" value="Genomic_DNA"/>
</dbReference>
<comment type="similarity">
    <text evidence="10">Belongs to the PlsX family.</text>
</comment>
<evidence type="ECO:0000256" key="3">
    <source>
        <dbReference type="ARBA" id="ARBA00022516"/>
    </source>
</evidence>
<evidence type="ECO:0000256" key="10">
    <source>
        <dbReference type="HAMAP-Rule" id="MF_00019"/>
    </source>
</evidence>
<comment type="function">
    <text evidence="10">Catalyzes the reversible formation of acyl-phosphate (acyl-PO(4)) from acyl-[acyl-carrier-protein] (acyl-ACP). This enzyme utilizes acyl-ACP as fatty acyl donor, but not acyl-CoA.</text>
</comment>